<feature type="region of interest" description="Disordered" evidence="1">
    <location>
        <begin position="107"/>
        <end position="140"/>
    </location>
</feature>
<evidence type="ECO:0000256" key="1">
    <source>
        <dbReference type="SAM" id="MobiDB-lite"/>
    </source>
</evidence>
<accession>A0A9K3PLH9</accession>
<gene>
    <name evidence="2" type="ORF">IV203_007943</name>
</gene>
<dbReference type="AlphaFoldDB" id="A0A9K3PLH9"/>
<reference evidence="2" key="1">
    <citation type="journal article" date="2021" name="Sci. Rep.">
        <title>Diploid genomic architecture of Nitzschia inconspicua, an elite biomass production diatom.</title>
        <authorList>
            <person name="Oliver A."/>
            <person name="Podell S."/>
            <person name="Pinowska A."/>
            <person name="Traller J.C."/>
            <person name="Smith S.R."/>
            <person name="McClure R."/>
            <person name="Beliaev A."/>
            <person name="Bohutskyi P."/>
            <person name="Hill E.A."/>
            <person name="Rabines A."/>
            <person name="Zheng H."/>
            <person name="Allen L.Z."/>
            <person name="Kuo A."/>
            <person name="Grigoriev I.V."/>
            <person name="Allen A.E."/>
            <person name="Hazlebeck D."/>
            <person name="Allen E.E."/>
        </authorList>
    </citation>
    <scope>NUCLEOTIDE SEQUENCE</scope>
    <source>
        <strain evidence="2">Hildebrandi</strain>
    </source>
</reference>
<feature type="compositionally biased region" description="Low complexity" evidence="1">
    <location>
        <begin position="107"/>
        <end position="116"/>
    </location>
</feature>
<dbReference type="Proteomes" id="UP000693970">
    <property type="component" value="Unassembled WGS sequence"/>
</dbReference>
<reference evidence="2" key="2">
    <citation type="submission" date="2021-04" db="EMBL/GenBank/DDBJ databases">
        <authorList>
            <person name="Podell S."/>
        </authorList>
    </citation>
    <scope>NUCLEOTIDE SEQUENCE</scope>
    <source>
        <strain evidence="2">Hildebrandi</strain>
    </source>
</reference>
<proteinExistence type="predicted"/>
<name>A0A9K3PLH9_9STRA</name>
<keyword evidence="3" id="KW-1185">Reference proteome</keyword>
<comment type="caution">
    <text evidence="2">The sequence shown here is derived from an EMBL/GenBank/DDBJ whole genome shotgun (WGS) entry which is preliminary data.</text>
</comment>
<evidence type="ECO:0000313" key="2">
    <source>
        <dbReference type="EMBL" id="KAG7351895.1"/>
    </source>
</evidence>
<protein>
    <submittedName>
        <fullName evidence="2">Uncharacterized protein</fullName>
    </submittedName>
</protein>
<dbReference type="EMBL" id="JAGRRH010000017">
    <property type="protein sequence ID" value="KAG7351895.1"/>
    <property type="molecule type" value="Genomic_DNA"/>
</dbReference>
<organism evidence="2 3">
    <name type="scientific">Nitzschia inconspicua</name>
    <dbReference type="NCBI Taxonomy" id="303405"/>
    <lineage>
        <taxon>Eukaryota</taxon>
        <taxon>Sar</taxon>
        <taxon>Stramenopiles</taxon>
        <taxon>Ochrophyta</taxon>
        <taxon>Bacillariophyta</taxon>
        <taxon>Bacillariophyceae</taxon>
        <taxon>Bacillariophycidae</taxon>
        <taxon>Bacillariales</taxon>
        <taxon>Bacillariaceae</taxon>
        <taxon>Nitzschia</taxon>
    </lineage>
</organism>
<sequence length="213" mass="23486">MATESSKTSAITQIRSPEKPALPCVSSYISPVKPLYARTGLPSHASFVRMRSYKMPSSTKLQCNTNGDSSTSLPSLLSSSKRAALFRMKHHCACDLELRMKHFDVSFPRSSSSGSSPHPPVLKDETQEPPAKRRRFQRRNSKTAAMLLSSLNEVAVRDCVGDQIVPAISQQESSPSHYTDHILDGGLQIAQELVRTLQLQRQTKVTVSQCSTN</sequence>
<evidence type="ECO:0000313" key="3">
    <source>
        <dbReference type="Proteomes" id="UP000693970"/>
    </source>
</evidence>